<organism evidence="1 2">
    <name type="scientific">Psychrobacter faecalis</name>
    <dbReference type="NCBI Taxonomy" id="180588"/>
    <lineage>
        <taxon>Bacteria</taxon>
        <taxon>Pseudomonadati</taxon>
        <taxon>Pseudomonadota</taxon>
        <taxon>Gammaproteobacteria</taxon>
        <taxon>Moraxellales</taxon>
        <taxon>Moraxellaceae</taxon>
        <taxon>Psychrobacter</taxon>
    </lineage>
</organism>
<gene>
    <name evidence="1" type="ORF">Q8P09_12555</name>
</gene>
<dbReference type="RefSeq" id="WP_305936100.1">
    <property type="nucleotide sequence ID" value="NZ_JAVAJI010000028.1"/>
</dbReference>
<name>A0ABT9HJG7_9GAMM</name>
<dbReference type="InterPro" id="IPR021146">
    <property type="entry name" value="Phage_gp6-like_head-tail"/>
</dbReference>
<evidence type="ECO:0000313" key="2">
    <source>
        <dbReference type="Proteomes" id="UP001228171"/>
    </source>
</evidence>
<sequence length="96" mass="10726">MAWVTLDEVKHHLRYDDDANDATLTMYIAAADSAINRYIDKDTPATGHDDIKVAALMLVGYFDDNRNVDNTAPTNGNYLPQPVVALLYPYRIPVVT</sequence>
<accession>A0ABT9HJG7</accession>
<dbReference type="EMBL" id="JAVAJI010000028">
    <property type="protein sequence ID" value="MDP4545907.1"/>
    <property type="molecule type" value="Genomic_DNA"/>
</dbReference>
<dbReference type="InterPro" id="IPR006450">
    <property type="entry name" value="Phage_HK97_gp6-like"/>
</dbReference>
<dbReference type="NCBIfam" id="TIGR01560">
    <property type="entry name" value="put_DNA_pack"/>
    <property type="match status" value="1"/>
</dbReference>
<keyword evidence="2" id="KW-1185">Reference proteome</keyword>
<dbReference type="Gene3D" id="1.10.3230.30">
    <property type="entry name" value="Phage gp6-like head-tail connector protein"/>
    <property type="match status" value="1"/>
</dbReference>
<dbReference type="Pfam" id="PF05135">
    <property type="entry name" value="Phage_connect_1"/>
    <property type="match status" value="1"/>
</dbReference>
<reference evidence="1 2" key="1">
    <citation type="submission" date="2023-08" db="EMBL/GenBank/DDBJ databases">
        <authorList>
            <person name="Kumar R."/>
        </authorList>
    </citation>
    <scope>NUCLEOTIDE SEQUENCE [LARGE SCALE GENOMIC DNA]</scope>
    <source>
        <strain evidence="1 2">LUR13</strain>
    </source>
</reference>
<dbReference type="CDD" id="cd08054">
    <property type="entry name" value="gp6"/>
    <property type="match status" value="1"/>
</dbReference>
<proteinExistence type="predicted"/>
<dbReference type="Proteomes" id="UP001228171">
    <property type="component" value="Unassembled WGS sequence"/>
</dbReference>
<comment type="caution">
    <text evidence="1">The sequence shown here is derived from an EMBL/GenBank/DDBJ whole genome shotgun (WGS) entry which is preliminary data.</text>
</comment>
<protein>
    <submittedName>
        <fullName evidence="1">Head-tail connector protein</fullName>
    </submittedName>
</protein>
<evidence type="ECO:0000313" key="1">
    <source>
        <dbReference type="EMBL" id="MDP4545907.1"/>
    </source>
</evidence>